<evidence type="ECO:0000313" key="8">
    <source>
        <dbReference type="Proteomes" id="UP000035088"/>
    </source>
</evidence>
<comment type="caution">
    <text evidence="7">The sequence shown here is derived from an EMBL/GenBank/DDBJ whole genome shotgun (WGS) entry which is preliminary data.</text>
</comment>
<dbReference type="EMBL" id="BAEE01000061">
    <property type="protein sequence ID" value="GAB10680.1"/>
    <property type="molecule type" value="Genomic_DNA"/>
</dbReference>
<keyword evidence="5" id="KW-0012">Acyltransferase</keyword>
<accession>G7H4A5</accession>
<dbReference type="InterPro" id="IPR052351">
    <property type="entry name" value="Ornithine_N-alpha-AT"/>
</dbReference>
<evidence type="ECO:0000256" key="4">
    <source>
        <dbReference type="ARBA" id="ARBA00023098"/>
    </source>
</evidence>
<evidence type="ECO:0000256" key="5">
    <source>
        <dbReference type="ARBA" id="ARBA00023315"/>
    </source>
</evidence>
<dbReference type="SUPFAM" id="SSF55729">
    <property type="entry name" value="Acyl-CoA N-acyltransferases (Nat)"/>
    <property type="match status" value="1"/>
</dbReference>
<dbReference type="PANTHER" id="PTHR37323">
    <property type="entry name" value="GCN5-RELATED N-ACETYLTRANSFERASE"/>
    <property type="match status" value="1"/>
</dbReference>
<protein>
    <recommendedName>
        <fullName evidence="9">Hemolysin</fullName>
    </recommendedName>
</protein>
<dbReference type="GO" id="GO:0016746">
    <property type="term" value="F:acyltransferase activity"/>
    <property type="evidence" value="ECO:0007669"/>
    <property type="project" value="UniProtKB-KW"/>
</dbReference>
<reference evidence="7 8" key="1">
    <citation type="submission" date="2011-11" db="EMBL/GenBank/DDBJ databases">
        <title>Whole genome shotgun sequence of Gordonia araii NBRC 100433.</title>
        <authorList>
            <person name="Yoshida Y."/>
            <person name="Hosoyama A."/>
            <person name="Tsuchikane K."/>
            <person name="Katsumata H."/>
            <person name="Yamazaki S."/>
            <person name="Fujita N."/>
        </authorList>
    </citation>
    <scope>NUCLEOTIDE SEQUENCE [LARGE SCALE GENOMIC DNA]</scope>
    <source>
        <strain evidence="7 8">NBRC 100433</strain>
    </source>
</reference>
<dbReference type="GO" id="GO:0006629">
    <property type="term" value="P:lipid metabolic process"/>
    <property type="evidence" value="ECO:0007669"/>
    <property type="project" value="UniProtKB-KW"/>
</dbReference>
<keyword evidence="8" id="KW-1185">Reference proteome</keyword>
<dbReference type="Gene3D" id="3.40.630.30">
    <property type="match status" value="1"/>
</dbReference>
<comment type="pathway">
    <text evidence="1">Lipid metabolism.</text>
</comment>
<dbReference type="STRING" id="1073574.GOARA_061_01200"/>
<keyword evidence="3" id="KW-0808">Transferase</keyword>
<keyword evidence="2" id="KW-0444">Lipid biosynthesis</keyword>
<evidence type="ECO:0008006" key="9">
    <source>
        <dbReference type="Google" id="ProtNLM"/>
    </source>
</evidence>
<name>G7H4A5_9ACTN</name>
<evidence type="ECO:0000256" key="6">
    <source>
        <dbReference type="SAM" id="MobiDB-lite"/>
    </source>
</evidence>
<gene>
    <name evidence="7" type="ORF">GOARA_061_01200</name>
</gene>
<sequence>MINAPTVSPVPAASPATGETTTASAPHRSRRLFAGGGFSVWLSTDADDIRDAQRLRYEVFATEPGFSSTIGDAATRLDADRFDEFCEHLLVREEETGALVGCARLLSPLRAIAAGGWYSDGEFDLAELAPITARTVEMGRAAVAVGQRNGAVTALMWAAVLAYVEETGHSYLMGCVSVPLSAPGTQRGSVLRGIRDELRNRYRADWQVFPHGGSVIDGVRLDDIEPPQRLLIPPLLRGYLRLGARVCGEPAIDPVFDCGDFLTVLSADDADSRYRRRLTDTVRRLSEQSA</sequence>
<dbReference type="InterPro" id="IPR016181">
    <property type="entry name" value="Acyl_CoA_acyltransferase"/>
</dbReference>
<evidence type="ECO:0000256" key="1">
    <source>
        <dbReference type="ARBA" id="ARBA00005189"/>
    </source>
</evidence>
<feature type="region of interest" description="Disordered" evidence="6">
    <location>
        <begin position="1"/>
        <end position="26"/>
    </location>
</feature>
<proteinExistence type="predicted"/>
<evidence type="ECO:0000313" key="7">
    <source>
        <dbReference type="EMBL" id="GAB10680.1"/>
    </source>
</evidence>
<dbReference type="Proteomes" id="UP000035088">
    <property type="component" value="Unassembled WGS sequence"/>
</dbReference>
<keyword evidence="4" id="KW-0443">Lipid metabolism</keyword>
<organism evidence="7 8">
    <name type="scientific">Gordonia araii NBRC 100433</name>
    <dbReference type="NCBI Taxonomy" id="1073574"/>
    <lineage>
        <taxon>Bacteria</taxon>
        <taxon>Bacillati</taxon>
        <taxon>Actinomycetota</taxon>
        <taxon>Actinomycetes</taxon>
        <taxon>Mycobacteriales</taxon>
        <taxon>Gordoniaceae</taxon>
        <taxon>Gordonia</taxon>
    </lineage>
</organism>
<feature type="compositionally biased region" description="Low complexity" evidence="6">
    <location>
        <begin position="1"/>
        <end position="17"/>
    </location>
</feature>
<evidence type="ECO:0000256" key="3">
    <source>
        <dbReference type="ARBA" id="ARBA00022679"/>
    </source>
</evidence>
<evidence type="ECO:0000256" key="2">
    <source>
        <dbReference type="ARBA" id="ARBA00022516"/>
    </source>
</evidence>
<dbReference type="AlphaFoldDB" id="G7H4A5"/>
<dbReference type="Pfam" id="PF13444">
    <property type="entry name" value="Acetyltransf_5"/>
    <property type="match status" value="1"/>
</dbReference>
<dbReference type="PANTHER" id="PTHR37323:SF1">
    <property type="entry name" value="L-ORNITHINE N(ALPHA)-ACYLTRANSFERASE"/>
    <property type="match status" value="1"/>
</dbReference>